<keyword evidence="1" id="KW-0347">Helicase</keyword>
<name>A0ACB9SRP2_HOLOL</name>
<protein>
    <submittedName>
        <fullName evidence="1">Dna2/nam7 helicase family</fullName>
    </submittedName>
</protein>
<keyword evidence="2" id="KW-1185">Reference proteome</keyword>
<dbReference type="Proteomes" id="UP001056778">
    <property type="component" value="Chromosome 7"/>
</dbReference>
<sequence length="864" mass="99213">MNKDGKREREEEDNAALLDGSGVLVFSRSKKTIRSPDLGKPGDKEGRNKTLNTDNASNYKSSREEKEMDELKEMMRQIMRDMKQNTDELKEESKDIKQEIKDIKEEMGKKEEKWEREKTQLIQRIQILEDRLENDEKQKRRNNIIIKGIKVGETQIKEGVVEFLRQELQIQANIKEAYKINRETNFQMVRVELESSQNKTEIMKAKKALYEPDDDGKGTQGPTPENYQDFFHFLLWLNEAGESLMLQRYNMSEVTMVAKKRPLDILELEVPGLAEKRPSLLPGDFVRIRLHEDNTVYRAVVKKVNDTTIDISKVHPQIYDLILKDPRTKLDVSFEVSRLPYERMHMAVDNCVKKKLLPLLFPNEELNNGDIQYLHQIPDNRFYNKKILENREQKLAVLNILNGSSRSAPYIVFGPPGTGKTITIVEAILQIKQYLPKSKILICAPANAACDMLASKLIEFVKDRKEIIRIHTCSRNWKDVPEDVKRYSNHNGTDFIDIPVPQLMSYRIVITTLCLIGKYSGMYNPDHVFIDEAAQASEPEADIAISMLQRNKQLVLAGDPKQLGPHCVSEAAAQLGLTTSLLERLMTTNSLYTTAKNNKFITMLILNYRAHQDVLKVPNVLFYDDQLRAVSAEAASDPIANTCIYALAVPSSSQCPESAVEFCSIMADEKREGKSPSYYNESEVQMVLKYVQKMLALSITPEVLESHIGVITPYMRQLHRIKNRLQEHGYKDIEVGTTEIFQGREKRIIIISTVRSKDDLLLIDEKYKLGFVKNEKRLNVALTRAKSKLIVIGNPHILGNTYNPKNQGSGNKNWEYYITFCEGKNAFFGAQYLRRTDEVKDDIINRFSNIRLSNFVNNTNSNNQ</sequence>
<dbReference type="EMBL" id="CM043021">
    <property type="protein sequence ID" value="KAI4457856.1"/>
    <property type="molecule type" value="Genomic_DNA"/>
</dbReference>
<keyword evidence="1" id="KW-0547">Nucleotide-binding</keyword>
<evidence type="ECO:0000313" key="1">
    <source>
        <dbReference type="EMBL" id="KAI4457856.1"/>
    </source>
</evidence>
<reference evidence="1" key="1">
    <citation type="submission" date="2022-04" db="EMBL/GenBank/DDBJ databases">
        <title>Chromosome-scale genome assembly of Holotrichia oblita Faldermann.</title>
        <authorList>
            <person name="Rongchong L."/>
        </authorList>
    </citation>
    <scope>NUCLEOTIDE SEQUENCE</scope>
    <source>
        <strain evidence="1">81SQS9</strain>
    </source>
</reference>
<proteinExistence type="predicted"/>
<keyword evidence="1" id="KW-0378">Hydrolase</keyword>
<evidence type="ECO:0000313" key="2">
    <source>
        <dbReference type="Proteomes" id="UP001056778"/>
    </source>
</evidence>
<gene>
    <name evidence="1" type="ORF">MML48_7g00004337</name>
</gene>
<organism evidence="1 2">
    <name type="scientific">Holotrichia oblita</name>
    <name type="common">Chafer beetle</name>
    <dbReference type="NCBI Taxonomy" id="644536"/>
    <lineage>
        <taxon>Eukaryota</taxon>
        <taxon>Metazoa</taxon>
        <taxon>Ecdysozoa</taxon>
        <taxon>Arthropoda</taxon>
        <taxon>Hexapoda</taxon>
        <taxon>Insecta</taxon>
        <taxon>Pterygota</taxon>
        <taxon>Neoptera</taxon>
        <taxon>Endopterygota</taxon>
        <taxon>Coleoptera</taxon>
        <taxon>Polyphaga</taxon>
        <taxon>Scarabaeiformia</taxon>
        <taxon>Scarabaeidae</taxon>
        <taxon>Melolonthinae</taxon>
        <taxon>Holotrichia</taxon>
    </lineage>
</organism>
<accession>A0ACB9SRP2</accession>
<comment type="caution">
    <text evidence="1">The sequence shown here is derived from an EMBL/GenBank/DDBJ whole genome shotgun (WGS) entry which is preliminary data.</text>
</comment>
<keyword evidence="1" id="KW-0067">ATP-binding</keyword>